<feature type="region of interest" description="Disordered" evidence="1">
    <location>
        <begin position="1"/>
        <end position="25"/>
    </location>
</feature>
<organism evidence="2 3">
    <name type="scientific">Pocillopora damicornis</name>
    <name type="common">Cauliflower coral</name>
    <name type="synonym">Millepora damicornis</name>
    <dbReference type="NCBI Taxonomy" id="46731"/>
    <lineage>
        <taxon>Eukaryota</taxon>
        <taxon>Metazoa</taxon>
        <taxon>Cnidaria</taxon>
        <taxon>Anthozoa</taxon>
        <taxon>Hexacorallia</taxon>
        <taxon>Scleractinia</taxon>
        <taxon>Astrocoeniina</taxon>
        <taxon>Pocilloporidae</taxon>
        <taxon>Pocillopora</taxon>
    </lineage>
</organism>
<dbReference type="OrthoDB" id="5965452at2759"/>
<gene>
    <name evidence="2" type="ORF">pdam_00010471</name>
</gene>
<dbReference type="AlphaFoldDB" id="A0A3M6V159"/>
<keyword evidence="3" id="KW-1185">Reference proteome</keyword>
<proteinExistence type="predicted"/>
<dbReference type="Proteomes" id="UP000275408">
    <property type="component" value="Unassembled WGS sequence"/>
</dbReference>
<protein>
    <submittedName>
        <fullName evidence="2">Uncharacterized protein</fullName>
    </submittedName>
</protein>
<evidence type="ECO:0000313" key="3">
    <source>
        <dbReference type="Proteomes" id="UP000275408"/>
    </source>
</evidence>
<sequence>MSFLMIGQQSTESTSEEEDSETQPSVVISSVDEIMESERPAFCFNEEERKLKTFHERKTDLDAAIKWIVKEIKFLKQQDQNLMKQFVQLRGVLNSIRNCPPPVSPIDRKISLPDTSPSSPISPFYRIPEKSSETYYRDEASPGLRKRAASDNSGRPLLTYSMSSLSFDESDFTNENFEHFVI</sequence>
<evidence type="ECO:0000313" key="2">
    <source>
        <dbReference type="EMBL" id="RMX59655.1"/>
    </source>
</evidence>
<name>A0A3M6V159_POCDA</name>
<comment type="caution">
    <text evidence="2">The sequence shown here is derived from an EMBL/GenBank/DDBJ whole genome shotgun (WGS) entry which is preliminary data.</text>
</comment>
<accession>A0A3M6V159</accession>
<reference evidence="2 3" key="1">
    <citation type="journal article" date="2018" name="Sci. Rep.">
        <title>Comparative analysis of the Pocillopora damicornis genome highlights role of immune system in coral evolution.</title>
        <authorList>
            <person name="Cunning R."/>
            <person name="Bay R.A."/>
            <person name="Gillette P."/>
            <person name="Baker A.C."/>
            <person name="Traylor-Knowles N."/>
        </authorList>
    </citation>
    <scope>NUCLEOTIDE SEQUENCE [LARGE SCALE GENOMIC DNA]</scope>
    <source>
        <strain evidence="2">RSMAS</strain>
        <tissue evidence="2">Whole animal</tissue>
    </source>
</reference>
<dbReference type="EMBL" id="RCHS01000299">
    <property type="protein sequence ID" value="RMX59655.1"/>
    <property type="molecule type" value="Genomic_DNA"/>
</dbReference>
<evidence type="ECO:0000256" key="1">
    <source>
        <dbReference type="SAM" id="MobiDB-lite"/>
    </source>
</evidence>